<evidence type="ECO:0000256" key="1">
    <source>
        <dbReference type="ARBA" id="ARBA00006096"/>
    </source>
</evidence>
<evidence type="ECO:0000313" key="4">
    <source>
        <dbReference type="EMBL" id="ABM72174.1"/>
    </source>
</evidence>
<keyword evidence="2 4" id="KW-0378">Hydrolase</keyword>
<dbReference type="PANTHER" id="PTHR30023:SF0">
    <property type="entry name" value="PENICILLIN-SENSITIVE CARBOXYPEPTIDASE A"/>
    <property type="match status" value="1"/>
</dbReference>
<keyword evidence="4" id="KW-0645">Protease</keyword>
<dbReference type="SUPFAM" id="SSF56601">
    <property type="entry name" value="beta-lactamase/transpeptidase-like"/>
    <property type="match status" value="1"/>
</dbReference>
<dbReference type="EC" id="3.4.16.4" evidence="4"/>
<dbReference type="GO" id="GO:0006508">
    <property type="term" value="P:proteolysis"/>
    <property type="evidence" value="ECO:0007669"/>
    <property type="project" value="InterPro"/>
</dbReference>
<name>A2BWL3_PROM5</name>
<dbReference type="HOGENOM" id="CLU_051019_0_0_3"/>
<dbReference type="EMBL" id="CP000552">
    <property type="protein sequence ID" value="ABM72174.1"/>
    <property type="molecule type" value="Genomic_DNA"/>
</dbReference>
<keyword evidence="4" id="KW-0121">Carboxypeptidase</keyword>
<dbReference type="GO" id="GO:0009002">
    <property type="term" value="F:serine-type D-Ala-D-Ala carboxypeptidase activity"/>
    <property type="evidence" value="ECO:0007669"/>
    <property type="project" value="UniProtKB-EC"/>
</dbReference>
<proteinExistence type="inferred from homology"/>
<reference evidence="4 5" key="1">
    <citation type="journal article" date="2007" name="PLoS Genet.">
        <title>Patterns and implications of gene gain and loss in the evolution of Prochlorococcus.</title>
        <authorList>
            <person name="Kettler G.C."/>
            <person name="Martiny A.C."/>
            <person name="Huang K."/>
            <person name="Zucker J."/>
            <person name="Coleman M.L."/>
            <person name="Rodrigue S."/>
            <person name="Chen F."/>
            <person name="Lapidus A."/>
            <person name="Ferriera S."/>
            <person name="Johnson J."/>
            <person name="Steglich C."/>
            <person name="Church G.M."/>
            <person name="Richardson P."/>
            <person name="Chisholm S.W."/>
        </authorList>
    </citation>
    <scope>NUCLEOTIDE SEQUENCE [LARGE SCALE GENOMIC DNA]</scope>
    <source>
        <strain evidence="4 5">MIT 9515</strain>
    </source>
</reference>
<dbReference type="KEGG" id="pmc:P9515_09671"/>
<protein>
    <submittedName>
        <fullName evidence="4">Putative D-Ala-D-Ala carboxypeptidase 3 (S13) family</fullName>
        <ecNumber evidence="4">3.4.16.4</ecNumber>
    </submittedName>
</protein>
<evidence type="ECO:0000256" key="2">
    <source>
        <dbReference type="ARBA" id="ARBA00022801"/>
    </source>
</evidence>
<organism evidence="4 5">
    <name type="scientific">Prochlorococcus marinus (strain MIT 9515)</name>
    <dbReference type="NCBI Taxonomy" id="167542"/>
    <lineage>
        <taxon>Bacteria</taxon>
        <taxon>Bacillati</taxon>
        <taxon>Cyanobacteriota</taxon>
        <taxon>Cyanophyceae</taxon>
        <taxon>Synechococcales</taxon>
        <taxon>Prochlorococcaceae</taxon>
        <taxon>Prochlorococcus</taxon>
    </lineage>
</organism>
<dbReference type="eggNOG" id="COG2027">
    <property type="taxonomic scope" value="Bacteria"/>
</dbReference>
<sequence>MIRKFYFLIVVISSLLSFPFILRYLIITKKSNFINNIYFNLPVIINNKKKCRNYDFLYKSLDETYSVSIINENGTLISSYNDKILRIPASNLKLFSTAYLLNKYKSSKNFKTSIFRRNSNKYYLLGSGDPDLSYSDIYKLLSNISYNKKINLNIFEINSKYYWPKGWTSGDKKFEYGAPITTLALNSNQSKYENIETLKRSIEKYLFNKYPSSSIKVKIVENSKKFYMKPSIELDSIRSNPLLSLITLANSESHNFTSESLFKNASNTWNDNNYFKLKNWLRNIGLNVANSSFADASGLSRNNRVNTKLIAEFLNKMKYSKDFSTYQSSLSIIGVRGTLAKRYSNSELQGKFVGKTGTLSNVFALSGYLFKDNKSFVVSIIQNSENIDRDTTFNLLKNIYKLEGCF</sequence>
<dbReference type="PANTHER" id="PTHR30023">
    <property type="entry name" value="D-ALANYL-D-ALANINE CARBOXYPEPTIDASE"/>
    <property type="match status" value="1"/>
</dbReference>
<gene>
    <name evidence="4" type="primary">dacB</name>
    <name evidence="4" type="ordered locus">P9515_09671</name>
</gene>
<accession>A2BWL3</accession>
<evidence type="ECO:0000256" key="3">
    <source>
        <dbReference type="SAM" id="Phobius"/>
    </source>
</evidence>
<dbReference type="PRINTS" id="PR00922">
    <property type="entry name" value="DADACBPTASE3"/>
</dbReference>
<dbReference type="InterPro" id="IPR012338">
    <property type="entry name" value="Beta-lactam/transpept-like"/>
</dbReference>
<feature type="transmembrane region" description="Helical" evidence="3">
    <location>
        <begin position="6"/>
        <end position="26"/>
    </location>
</feature>
<keyword evidence="3" id="KW-0472">Membrane</keyword>
<dbReference type="AlphaFoldDB" id="A2BWL3"/>
<dbReference type="STRING" id="167542.P9515_09671"/>
<comment type="similarity">
    <text evidence="1">Belongs to the peptidase S13 family.</text>
</comment>
<dbReference type="OrthoDB" id="9802627at2"/>
<keyword evidence="3" id="KW-1133">Transmembrane helix</keyword>
<dbReference type="Pfam" id="PF02113">
    <property type="entry name" value="Peptidase_S13"/>
    <property type="match status" value="2"/>
</dbReference>
<dbReference type="InterPro" id="IPR000667">
    <property type="entry name" value="Peptidase_S13"/>
</dbReference>
<dbReference type="GO" id="GO:0000270">
    <property type="term" value="P:peptidoglycan metabolic process"/>
    <property type="evidence" value="ECO:0007669"/>
    <property type="project" value="TreeGrafter"/>
</dbReference>
<keyword evidence="3" id="KW-0812">Transmembrane</keyword>
<evidence type="ECO:0000313" key="5">
    <source>
        <dbReference type="Proteomes" id="UP000001589"/>
    </source>
</evidence>
<dbReference type="Gene3D" id="3.40.710.10">
    <property type="entry name" value="DD-peptidase/beta-lactamase superfamily"/>
    <property type="match status" value="1"/>
</dbReference>
<dbReference type="Proteomes" id="UP000001589">
    <property type="component" value="Chromosome"/>
</dbReference>